<reference evidence="10" key="1">
    <citation type="journal article" date="2021" name="PeerJ">
        <title>Extensive microbial diversity within the chicken gut microbiome revealed by metagenomics and culture.</title>
        <authorList>
            <person name="Gilroy R."/>
            <person name="Ravi A."/>
            <person name="Getino M."/>
            <person name="Pursley I."/>
            <person name="Horton D.L."/>
            <person name="Alikhan N.F."/>
            <person name="Baker D."/>
            <person name="Gharbi K."/>
            <person name="Hall N."/>
            <person name="Watson M."/>
            <person name="Adriaenssens E.M."/>
            <person name="Foster-Nyarko E."/>
            <person name="Jarju S."/>
            <person name="Secka A."/>
            <person name="Antonio M."/>
            <person name="Oren A."/>
            <person name="Chaudhuri R.R."/>
            <person name="La Ragione R."/>
            <person name="Hildebrand F."/>
            <person name="Pallen M.J."/>
        </authorList>
    </citation>
    <scope>NUCLEOTIDE SEQUENCE</scope>
    <source>
        <strain evidence="10">2239</strain>
    </source>
</reference>
<evidence type="ECO:0000256" key="4">
    <source>
        <dbReference type="ARBA" id="ARBA00022840"/>
    </source>
</evidence>
<protein>
    <recommendedName>
        <fullName evidence="8">Transcriptional repressor NrdR</fullName>
    </recommendedName>
</protein>
<comment type="similarity">
    <text evidence="8">Belongs to the NrdR family.</text>
</comment>
<comment type="caution">
    <text evidence="10">The sequence shown here is derived from an EMBL/GenBank/DDBJ whole genome shotgun (WGS) entry which is preliminary data.</text>
</comment>
<name>A0A9D1V3F2_9FIRM</name>
<dbReference type="InterPro" id="IPR005144">
    <property type="entry name" value="ATP-cone_dom"/>
</dbReference>
<evidence type="ECO:0000313" key="10">
    <source>
        <dbReference type="EMBL" id="HIX05341.1"/>
    </source>
</evidence>
<comment type="cofactor">
    <cofactor evidence="8">
        <name>Zn(2+)</name>
        <dbReference type="ChEBI" id="CHEBI:29105"/>
    </cofactor>
    <text evidence="8">Binds 1 zinc ion.</text>
</comment>
<sequence length="158" mass="18468">MKCPYCGELDSKVIDSRPTEDGEKIRRRRECLSCAKRFTTYEIVETVPLMVVKRDRSREAFDRQKLLGGMLRASEKREVSYQTLEAAVDRIEQTLLNSYEREVTSMHIGELAMDELKKIDEVAYVRFASVYRQFSDLNTFMDELKDMLNGHSSKHTEK</sequence>
<dbReference type="GO" id="GO:0045892">
    <property type="term" value="P:negative regulation of DNA-templated transcription"/>
    <property type="evidence" value="ECO:0007669"/>
    <property type="project" value="UniProtKB-UniRule"/>
</dbReference>
<dbReference type="InterPro" id="IPR055173">
    <property type="entry name" value="NrdR-like_N"/>
</dbReference>
<evidence type="ECO:0000256" key="3">
    <source>
        <dbReference type="ARBA" id="ARBA00022833"/>
    </source>
</evidence>
<accession>A0A9D1V3F2</accession>
<evidence type="ECO:0000256" key="2">
    <source>
        <dbReference type="ARBA" id="ARBA00022741"/>
    </source>
</evidence>
<feature type="domain" description="ATP-cone" evidence="9">
    <location>
        <begin position="49"/>
        <end position="139"/>
    </location>
</feature>
<dbReference type="GO" id="GO:0005524">
    <property type="term" value="F:ATP binding"/>
    <property type="evidence" value="ECO:0007669"/>
    <property type="project" value="UniProtKB-UniRule"/>
</dbReference>
<proteinExistence type="inferred from homology"/>
<dbReference type="GO" id="GO:0003677">
    <property type="term" value="F:DNA binding"/>
    <property type="evidence" value="ECO:0007669"/>
    <property type="project" value="UniProtKB-KW"/>
</dbReference>
<evidence type="ECO:0000256" key="5">
    <source>
        <dbReference type="ARBA" id="ARBA00023015"/>
    </source>
</evidence>
<keyword evidence="1 8" id="KW-0678">Repressor</keyword>
<keyword evidence="7 8" id="KW-0804">Transcription</keyword>
<evidence type="ECO:0000313" key="11">
    <source>
        <dbReference type="Proteomes" id="UP000824193"/>
    </source>
</evidence>
<keyword evidence="8" id="KW-0863">Zinc-finger</keyword>
<comment type="function">
    <text evidence="8">Negatively regulates transcription of bacterial ribonucleotide reductase nrd genes and operons by binding to NrdR-boxes.</text>
</comment>
<keyword evidence="3 8" id="KW-0862">Zinc</keyword>
<keyword evidence="5 8" id="KW-0805">Transcription regulation</keyword>
<dbReference type="PANTHER" id="PTHR30455">
    <property type="entry name" value="TRANSCRIPTIONAL REPRESSOR NRDR"/>
    <property type="match status" value="1"/>
</dbReference>
<dbReference type="GO" id="GO:0008270">
    <property type="term" value="F:zinc ion binding"/>
    <property type="evidence" value="ECO:0007669"/>
    <property type="project" value="UniProtKB-UniRule"/>
</dbReference>
<evidence type="ECO:0000256" key="1">
    <source>
        <dbReference type="ARBA" id="ARBA00022491"/>
    </source>
</evidence>
<feature type="zinc finger region" evidence="8">
    <location>
        <begin position="3"/>
        <end position="34"/>
    </location>
</feature>
<keyword evidence="2 8" id="KW-0547">Nucleotide-binding</keyword>
<dbReference type="AlphaFoldDB" id="A0A9D1V3F2"/>
<gene>
    <name evidence="8 10" type="primary">nrdR</name>
    <name evidence="10" type="ORF">H9865_04425</name>
</gene>
<dbReference type="Pfam" id="PF22811">
    <property type="entry name" value="Zn_ribbon_NrdR"/>
    <property type="match status" value="1"/>
</dbReference>
<keyword evidence="6 8" id="KW-0238">DNA-binding</keyword>
<evidence type="ECO:0000256" key="6">
    <source>
        <dbReference type="ARBA" id="ARBA00023125"/>
    </source>
</evidence>
<evidence type="ECO:0000259" key="9">
    <source>
        <dbReference type="PROSITE" id="PS51161"/>
    </source>
</evidence>
<keyword evidence="4 8" id="KW-0067">ATP-binding</keyword>
<keyword evidence="8" id="KW-0479">Metal-binding</keyword>
<dbReference type="Pfam" id="PF03477">
    <property type="entry name" value="ATP-cone"/>
    <property type="match status" value="1"/>
</dbReference>
<evidence type="ECO:0000256" key="8">
    <source>
        <dbReference type="HAMAP-Rule" id="MF_00440"/>
    </source>
</evidence>
<dbReference type="InterPro" id="IPR003796">
    <property type="entry name" value="RNR_NrdR-like"/>
</dbReference>
<dbReference type="PANTHER" id="PTHR30455:SF2">
    <property type="entry name" value="TRANSCRIPTIONAL REPRESSOR NRDR"/>
    <property type="match status" value="1"/>
</dbReference>
<dbReference type="PROSITE" id="PS51161">
    <property type="entry name" value="ATP_CONE"/>
    <property type="match status" value="1"/>
</dbReference>
<dbReference type="EMBL" id="DXFW01000012">
    <property type="protein sequence ID" value="HIX05341.1"/>
    <property type="molecule type" value="Genomic_DNA"/>
</dbReference>
<reference evidence="10" key="2">
    <citation type="submission" date="2021-04" db="EMBL/GenBank/DDBJ databases">
        <authorList>
            <person name="Gilroy R."/>
        </authorList>
    </citation>
    <scope>NUCLEOTIDE SEQUENCE</scope>
    <source>
        <strain evidence="10">2239</strain>
    </source>
</reference>
<dbReference type="Proteomes" id="UP000824193">
    <property type="component" value="Unassembled WGS sequence"/>
</dbReference>
<evidence type="ECO:0000256" key="7">
    <source>
        <dbReference type="ARBA" id="ARBA00023163"/>
    </source>
</evidence>
<organism evidence="10 11">
    <name type="scientific">Candidatus Allofournierella pullicola</name>
    <dbReference type="NCBI Taxonomy" id="2838596"/>
    <lineage>
        <taxon>Bacteria</taxon>
        <taxon>Bacillati</taxon>
        <taxon>Bacillota</taxon>
        <taxon>Clostridia</taxon>
        <taxon>Eubacteriales</taxon>
        <taxon>Oscillospiraceae</taxon>
        <taxon>Allofournierella</taxon>
    </lineage>
</organism>
<dbReference type="NCBIfam" id="TIGR00244">
    <property type="entry name" value="transcriptional regulator NrdR"/>
    <property type="match status" value="1"/>
</dbReference>
<dbReference type="HAMAP" id="MF_00440">
    <property type="entry name" value="NrdR"/>
    <property type="match status" value="1"/>
</dbReference>